<dbReference type="GO" id="GO:0046677">
    <property type="term" value="P:response to antibiotic"/>
    <property type="evidence" value="ECO:0007669"/>
    <property type="project" value="InterPro"/>
</dbReference>
<dbReference type="STRING" id="70996.SE18_17540"/>
<keyword evidence="3" id="KW-1185">Reference proteome</keyword>
<dbReference type="Gene3D" id="3.40.710.10">
    <property type="entry name" value="DD-peptidase/beta-lactamase superfamily"/>
    <property type="match status" value="1"/>
</dbReference>
<dbReference type="Proteomes" id="UP000050277">
    <property type="component" value="Unassembled WGS sequence"/>
</dbReference>
<sequence>MDSINRLIAGFAGHWSVDFRSSTGAVYYHYQATLQLPAASLIKLFLAWQWYTTNQPVCNVLISEPMIVDWDGSLVHDLGRMLASDQLIQRMLNQSENNATNLILAQLGGIEVANMWLQQQGYQATSWGRVMLDFHARHHGFDNYTSAEEVTRLLHTMTTTVSKGGLMASTLVKSLVNSASDDKIVAGLPPSVVCAHKSGELADVEHDAALIYSPDTWDSLVIMAAAVPDPSLARQQIRHLTRELWHNKNLLQPTGEAGMMDR</sequence>
<name>A0A0P6XP05_9CHLR</name>
<dbReference type="PANTHER" id="PTHR35333">
    <property type="entry name" value="BETA-LACTAMASE"/>
    <property type="match status" value="1"/>
</dbReference>
<proteinExistence type="predicted"/>
<accession>A0A0P6XP05</accession>
<evidence type="ECO:0000313" key="2">
    <source>
        <dbReference type="EMBL" id="KPL85439.1"/>
    </source>
</evidence>
<dbReference type="EMBL" id="LGKP01000025">
    <property type="protein sequence ID" value="KPL85439.1"/>
    <property type="molecule type" value="Genomic_DNA"/>
</dbReference>
<dbReference type="RefSeq" id="WP_054535752.1">
    <property type="nucleotide sequence ID" value="NZ_LGKP01000025.1"/>
</dbReference>
<gene>
    <name evidence="2" type="ORF">SE18_17540</name>
</gene>
<dbReference type="InterPro" id="IPR012338">
    <property type="entry name" value="Beta-lactam/transpept-like"/>
</dbReference>
<feature type="domain" description="Beta-lactamase class A catalytic" evidence="1">
    <location>
        <begin position="23"/>
        <end position="216"/>
    </location>
</feature>
<reference evidence="2 3" key="1">
    <citation type="submission" date="2015-07" db="EMBL/GenBank/DDBJ databases">
        <title>Whole genome sequence of Herpetosiphon geysericola DSM 7119.</title>
        <authorList>
            <person name="Hemp J."/>
            <person name="Ward L.M."/>
            <person name="Pace L.A."/>
            <person name="Fischer W.W."/>
        </authorList>
    </citation>
    <scope>NUCLEOTIDE SEQUENCE [LARGE SCALE GENOMIC DNA]</scope>
    <source>
        <strain evidence="2 3">DSM 7119</strain>
    </source>
</reference>
<dbReference type="GO" id="GO:0030655">
    <property type="term" value="P:beta-lactam antibiotic catabolic process"/>
    <property type="evidence" value="ECO:0007669"/>
    <property type="project" value="InterPro"/>
</dbReference>
<dbReference type="InterPro" id="IPR000871">
    <property type="entry name" value="Beta-lactam_class-A"/>
</dbReference>
<dbReference type="OrthoDB" id="9775096at2"/>
<evidence type="ECO:0000259" key="1">
    <source>
        <dbReference type="Pfam" id="PF13354"/>
    </source>
</evidence>
<dbReference type="Pfam" id="PF13354">
    <property type="entry name" value="Beta-lactamase2"/>
    <property type="match status" value="1"/>
</dbReference>
<dbReference type="AlphaFoldDB" id="A0A0P6XP05"/>
<dbReference type="PANTHER" id="PTHR35333:SF3">
    <property type="entry name" value="BETA-LACTAMASE-TYPE TRANSPEPTIDASE FOLD CONTAINING PROTEIN"/>
    <property type="match status" value="1"/>
</dbReference>
<dbReference type="GO" id="GO:0008800">
    <property type="term" value="F:beta-lactamase activity"/>
    <property type="evidence" value="ECO:0007669"/>
    <property type="project" value="InterPro"/>
</dbReference>
<protein>
    <recommendedName>
        <fullName evidence="1">Beta-lactamase class A catalytic domain-containing protein</fullName>
    </recommendedName>
</protein>
<evidence type="ECO:0000313" key="3">
    <source>
        <dbReference type="Proteomes" id="UP000050277"/>
    </source>
</evidence>
<dbReference type="SUPFAM" id="SSF56601">
    <property type="entry name" value="beta-lactamase/transpeptidase-like"/>
    <property type="match status" value="1"/>
</dbReference>
<organism evidence="2 3">
    <name type="scientific">Herpetosiphon geysericola</name>
    <dbReference type="NCBI Taxonomy" id="70996"/>
    <lineage>
        <taxon>Bacteria</taxon>
        <taxon>Bacillati</taxon>
        <taxon>Chloroflexota</taxon>
        <taxon>Chloroflexia</taxon>
        <taxon>Herpetosiphonales</taxon>
        <taxon>Herpetosiphonaceae</taxon>
        <taxon>Herpetosiphon</taxon>
    </lineage>
</organism>
<comment type="caution">
    <text evidence="2">The sequence shown here is derived from an EMBL/GenBank/DDBJ whole genome shotgun (WGS) entry which is preliminary data.</text>
</comment>
<dbReference type="InterPro" id="IPR045155">
    <property type="entry name" value="Beta-lactam_cat"/>
</dbReference>